<dbReference type="VEuPathDB" id="VectorBase:ACON008740"/>
<accession>A0A6E8VWU7</accession>
<organism evidence="1 2">
    <name type="scientific">Anopheles coluzzii</name>
    <name type="common">African malaria mosquito</name>
    <dbReference type="NCBI Taxonomy" id="1518534"/>
    <lineage>
        <taxon>Eukaryota</taxon>
        <taxon>Metazoa</taxon>
        <taxon>Ecdysozoa</taxon>
        <taxon>Arthropoda</taxon>
        <taxon>Hexapoda</taxon>
        <taxon>Insecta</taxon>
        <taxon>Pterygota</taxon>
        <taxon>Neoptera</taxon>
        <taxon>Endopterygota</taxon>
        <taxon>Diptera</taxon>
        <taxon>Nematocera</taxon>
        <taxon>Culicoidea</taxon>
        <taxon>Culicidae</taxon>
        <taxon>Anophelinae</taxon>
        <taxon>Anopheles</taxon>
    </lineage>
</organism>
<dbReference type="EnsemblMetazoa" id="ACON008740-RA">
    <property type="protein sequence ID" value="ACON008740-PA"/>
    <property type="gene ID" value="ACON008740"/>
</dbReference>
<proteinExistence type="predicted"/>
<keyword evidence="2" id="KW-1185">Reference proteome</keyword>
<reference evidence="1" key="2">
    <citation type="submission" date="2020-05" db="UniProtKB">
        <authorList>
            <consortium name="EnsemblMetazoa"/>
        </authorList>
    </citation>
    <scope>IDENTIFICATION</scope>
    <source>
        <strain evidence="1">Ngousso</strain>
    </source>
</reference>
<reference key="1">
    <citation type="journal article" date="2019" name="Genes (Basel)">
        <title>A High-Quality De novo Genome Assembly from a Single Mosquito Using PacBio Sequencing.</title>
        <authorList>
            <person name="Kingan S.B."/>
            <person name="Heaton H."/>
            <person name="Cudini J."/>
            <person name="Lambert C.C."/>
            <person name="Baybayan P."/>
            <person name="Galvin B.D."/>
            <person name="Durbin R."/>
            <person name="Korlach J."/>
            <person name="Lawniczak M.K.N."/>
        </authorList>
    </citation>
    <scope>NUCLEOTIDE SEQUENCE [LARGE SCALE GENOMIC DNA]</scope>
    <source>
        <strain>Mali-NIH</strain>
    </source>
</reference>
<evidence type="ECO:0000313" key="2">
    <source>
        <dbReference type="Proteomes" id="UP001105220"/>
    </source>
</evidence>
<protein>
    <submittedName>
        <fullName evidence="1">Secreted protein</fullName>
    </submittedName>
</protein>
<name>A0A6E8VWU7_ANOCL</name>
<evidence type="ECO:0000313" key="1">
    <source>
        <dbReference type="EnsemblMetazoa" id="ACON008740-PA"/>
    </source>
</evidence>
<dbReference type="Proteomes" id="UP001105220">
    <property type="component" value="Unplaced"/>
</dbReference>
<sequence>RSLLSLSLCVRHHHCSLTTTARTVCVCFSNAFWGPVKVARAFSVVGPVKESEKNVCSKKRLNVGNTILNSVLLNGLGVCFVTTPPLSAQW</sequence>
<dbReference type="AlphaFoldDB" id="A0A6E8VWU7"/>